<evidence type="ECO:0000256" key="1">
    <source>
        <dbReference type="SAM" id="MobiDB-lite"/>
    </source>
</evidence>
<dbReference type="SUPFAM" id="SSF53335">
    <property type="entry name" value="S-adenosyl-L-methionine-dependent methyltransferases"/>
    <property type="match status" value="1"/>
</dbReference>
<reference evidence="2 3" key="1">
    <citation type="submission" date="2016-03" db="EMBL/GenBank/DDBJ databases">
        <authorList>
            <person name="Ploux O."/>
        </authorList>
    </citation>
    <scope>NUCLEOTIDE SEQUENCE [LARGE SCALE GENOMIC DNA]</scope>
    <source>
        <strain evidence="2 3">URUG2</strain>
    </source>
</reference>
<feature type="compositionally biased region" description="Low complexity" evidence="1">
    <location>
        <begin position="579"/>
        <end position="604"/>
    </location>
</feature>
<dbReference type="RefSeq" id="XP_023624073.1">
    <property type="nucleotide sequence ID" value="XM_023768305.1"/>
</dbReference>
<dbReference type="STRING" id="112498.A0A2D3UVT9"/>
<dbReference type="InterPro" id="IPR029063">
    <property type="entry name" value="SAM-dependent_MTases_sf"/>
</dbReference>
<feature type="compositionally biased region" description="Polar residues" evidence="1">
    <location>
        <begin position="605"/>
        <end position="617"/>
    </location>
</feature>
<feature type="region of interest" description="Disordered" evidence="1">
    <location>
        <begin position="202"/>
        <end position="233"/>
    </location>
</feature>
<evidence type="ECO:0000313" key="2">
    <source>
        <dbReference type="EMBL" id="CZT17180.1"/>
    </source>
</evidence>
<evidence type="ECO:0008006" key="4">
    <source>
        <dbReference type="Google" id="ProtNLM"/>
    </source>
</evidence>
<feature type="compositionally biased region" description="Polar residues" evidence="1">
    <location>
        <begin position="304"/>
        <end position="321"/>
    </location>
</feature>
<feature type="compositionally biased region" description="Polar residues" evidence="1">
    <location>
        <begin position="66"/>
        <end position="78"/>
    </location>
</feature>
<protein>
    <recommendedName>
        <fullName evidence="4">Methyltransferase type 11 domain-containing protein</fullName>
    </recommendedName>
</protein>
<dbReference type="Proteomes" id="UP000225277">
    <property type="component" value="Unassembled WGS sequence"/>
</dbReference>
<dbReference type="OrthoDB" id="5382952at2759"/>
<feature type="compositionally biased region" description="Polar residues" evidence="1">
    <location>
        <begin position="36"/>
        <end position="52"/>
    </location>
</feature>
<feature type="compositionally biased region" description="Polar residues" evidence="1">
    <location>
        <begin position="378"/>
        <end position="409"/>
    </location>
</feature>
<dbReference type="GeneID" id="35598221"/>
<evidence type="ECO:0000313" key="3">
    <source>
        <dbReference type="Proteomes" id="UP000225277"/>
    </source>
</evidence>
<feature type="region of interest" description="Disordered" evidence="1">
    <location>
        <begin position="1"/>
        <end position="91"/>
    </location>
</feature>
<organism evidence="2 3">
    <name type="scientific">Ramularia collo-cygni</name>
    <dbReference type="NCBI Taxonomy" id="112498"/>
    <lineage>
        <taxon>Eukaryota</taxon>
        <taxon>Fungi</taxon>
        <taxon>Dikarya</taxon>
        <taxon>Ascomycota</taxon>
        <taxon>Pezizomycotina</taxon>
        <taxon>Dothideomycetes</taxon>
        <taxon>Dothideomycetidae</taxon>
        <taxon>Mycosphaerellales</taxon>
        <taxon>Mycosphaerellaceae</taxon>
        <taxon>Ramularia</taxon>
    </lineage>
</organism>
<sequence>MSSDPIGASLEPESSKASSMEDYPRLLPSAMRKASDSSVETRQSTKLATSDSSGDESSRRVPSLATRRSITRLSSGENRSPVRVPPPINTNLHAKLPVIDSYDAEPTAWPQTDSSLPLTEDGREGLWLQPLDVKPSPKPARKWNFFSRAATTSPVKGKQQAVEDVEDAAMPPNRAIAHYAMSDNSHAIELDEVERIVQDDTDFEEDSMSDSESLPKEYPHGGRHLNRTPSPPNVEFGRDADFRVQYQAQRLRLNRQDSGETSKMLNAQSIFSGTQARPSGEAQLRPSVARAVHTPDMTGRRTLEPSQGYLSTPERANNSSRLPRLSPVGRIPPVVSRRDRDRKLPNTSFSRPFSSSQHRPFAKPPGSVYSQIREMASPTESNSQPVSSASTRSEGTMQDPISTAQTEIVSTDRDSVDLRGYGEFLAFPPRKGSDQSYSCSDSSSIPSWMTTLPPQKEDVWNEYNDFMDEVMPLRTPMRTPTTGSSLGAPFQYSSMLWDGNGNSWPIPTRTGLPPTQQLPPIPGVNTVPTILTVPQQISRFLRPSLSPITPDTISDLGNHISNFPPRFASLHNTQHPKRSSLTSARGSISSSRSSKTSTHSRSASLPSARNSQTDSSRMLQATSLAGIAEAPAVRNIKCSTDLRVGALMTSKWLSFGRVLFSPAHNEMQFADHPRILIVDGLSNDWSHFVALTYPDAQVYNIAQISGHSLSPIGATPPNLRQIRLPSFSASFPFPKDFFHTIVFRFPAATTEQTYAALLSECKRVLRPGGFLELAVLDLDLMNVGPKARRAVRGLKTRMQAKDSEVWLGNSSDLIVRGLGRRGFEGVKRFGVGVPVEGRIAAAVGQRERGGSSSSSGSSFAGISPSKELNLASLLDNTDFAMKSNDENITKMVARVGRWWYSSCYERILPVSDRSIWKDRTLLRECEEQGTSFRLFICQAQKPLLVRRRTKSV</sequence>
<dbReference type="AlphaFoldDB" id="A0A2D3UVT9"/>
<feature type="compositionally biased region" description="Polar residues" evidence="1">
    <location>
        <begin position="345"/>
        <end position="358"/>
    </location>
</feature>
<feature type="region of interest" description="Disordered" evidence="1">
    <location>
        <begin position="565"/>
        <end position="617"/>
    </location>
</feature>
<proteinExistence type="predicted"/>
<keyword evidence="3" id="KW-1185">Reference proteome</keyword>
<feature type="region of interest" description="Disordered" evidence="1">
    <location>
        <begin position="295"/>
        <end position="414"/>
    </location>
</feature>
<feature type="compositionally biased region" description="Low complexity" evidence="1">
    <location>
        <begin position="434"/>
        <end position="447"/>
    </location>
</feature>
<feature type="region of interest" description="Disordered" evidence="1">
    <location>
        <begin position="430"/>
        <end position="450"/>
    </location>
</feature>
<name>A0A2D3UVT9_9PEZI</name>
<gene>
    <name evidence="2" type="ORF">RCC_03012</name>
</gene>
<dbReference type="EMBL" id="FJUY01000003">
    <property type="protein sequence ID" value="CZT17180.1"/>
    <property type="molecule type" value="Genomic_DNA"/>
</dbReference>
<accession>A0A2D3UVT9</accession>